<accession>A0A5K1VJB1</accession>
<protein>
    <submittedName>
        <fullName evidence="6">Metallo-beta-lactamase family protein</fullName>
    </submittedName>
</protein>
<dbReference type="Pfam" id="PF00753">
    <property type="entry name" value="Lactamase_B"/>
    <property type="match status" value="1"/>
</dbReference>
<proteinExistence type="predicted"/>
<keyword evidence="3" id="KW-0378">Hydrolase</keyword>
<dbReference type="Proteomes" id="UP000078387">
    <property type="component" value="Unassembled WGS sequence"/>
</dbReference>
<evidence type="ECO:0000256" key="4">
    <source>
        <dbReference type="ARBA" id="ARBA00022833"/>
    </source>
</evidence>
<evidence type="ECO:0000256" key="3">
    <source>
        <dbReference type="ARBA" id="ARBA00022801"/>
    </source>
</evidence>
<keyword evidence="2" id="KW-0479">Metal-binding</keyword>
<gene>
    <name evidence="6" type="ORF">CL6EHI_012600</name>
</gene>
<reference evidence="6 7" key="1">
    <citation type="submission" date="2016-05" db="EMBL/GenBank/DDBJ databases">
        <title>First whole genome sequencing of Entamoeba histolytica HM1:IMSS-clone-6.</title>
        <authorList>
            <person name="Mukherjee Avik.K."/>
            <person name="Izumyama S."/>
            <person name="Nakada-Tsukui K."/>
            <person name="Nozaki T."/>
        </authorList>
    </citation>
    <scope>NUCLEOTIDE SEQUENCE [LARGE SCALE GENOMIC DNA]</scope>
    <source>
        <strain evidence="6 7">HM1:IMSS clone 6</strain>
    </source>
</reference>
<dbReference type="VEuPathDB" id="AmoebaDB:EHI_012600"/>
<dbReference type="VEuPathDB" id="AmoebaDB:EHI5A_017670"/>
<dbReference type="InterPro" id="IPR036866">
    <property type="entry name" value="RibonucZ/Hydroxyglut_hydro"/>
</dbReference>
<dbReference type="VEuPathDB" id="AmoebaDB:EHI8A_004200"/>
<dbReference type="SMART" id="SM00849">
    <property type="entry name" value="Lactamase_B"/>
    <property type="match status" value="1"/>
</dbReference>
<evidence type="ECO:0000256" key="2">
    <source>
        <dbReference type="ARBA" id="ARBA00022723"/>
    </source>
</evidence>
<dbReference type="OMA" id="HFPTIID"/>
<dbReference type="SUPFAM" id="SSF56281">
    <property type="entry name" value="Metallo-hydrolase/oxidoreductase"/>
    <property type="match status" value="1"/>
</dbReference>
<dbReference type="EMBL" id="BDEQ01000001">
    <property type="protein sequence ID" value="GAT91948.1"/>
    <property type="molecule type" value="Genomic_DNA"/>
</dbReference>
<dbReference type="VEuPathDB" id="AmoebaDB:KM1_017830"/>
<sequence>MKSSFYYSLHPTGMFLANCIVLGDTSTHEFILIDCGGDISSALNDADKHGLKKCTEIVCTHGHIDHIAGLEQAVLKTNAQISLHSQDIQLYNIAPLQAMLFGLQLKPLPTVKRILEDQDRIYVGQYEGVVLHTPGHSPGSICIYFEEPKILITGDTIYNGNVGNSVLPGGDTAKLKLSVLSVLNNTNPETIILPGHGITSTVSKEKQNSTIYYM</sequence>
<dbReference type="PANTHER" id="PTHR46233:SF3">
    <property type="entry name" value="HYDROXYACYLGLUTATHIONE HYDROLASE GLOC"/>
    <property type="match status" value="1"/>
</dbReference>
<dbReference type="InterPro" id="IPR001279">
    <property type="entry name" value="Metallo-B-lactamas"/>
</dbReference>
<evidence type="ECO:0000313" key="6">
    <source>
        <dbReference type="EMBL" id="GAT91948.1"/>
    </source>
</evidence>
<comment type="cofactor">
    <cofactor evidence="1">
        <name>Zn(2+)</name>
        <dbReference type="ChEBI" id="CHEBI:29105"/>
    </cofactor>
</comment>
<evidence type="ECO:0000313" key="7">
    <source>
        <dbReference type="Proteomes" id="UP000078387"/>
    </source>
</evidence>
<comment type="caution">
    <text evidence="6">The sequence shown here is derived from an EMBL/GenBank/DDBJ whole genome shotgun (WGS) entry which is preliminary data.</text>
</comment>
<dbReference type="PANTHER" id="PTHR46233">
    <property type="entry name" value="HYDROXYACYLGLUTATHIONE HYDROLASE GLOC"/>
    <property type="match status" value="1"/>
</dbReference>
<dbReference type="VEuPathDB" id="AmoebaDB:EHI7A_006290"/>
<dbReference type="GO" id="GO:0016787">
    <property type="term" value="F:hydrolase activity"/>
    <property type="evidence" value="ECO:0007669"/>
    <property type="project" value="UniProtKB-KW"/>
</dbReference>
<dbReference type="Gene3D" id="3.60.15.10">
    <property type="entry name" value="Ribonuclease Z/Hydroxyacylglutathione hydrolase-like"/>
    <property type="match status" value="1"/>
</dbReference>
<organism evidence="6 7">
    <name type="scientific">Entamoeba histolytica</name>
    <dbReference type="NCBI Taxonomy" id="5759"/>
    <lineage>
        <taxon>Eukaryota</taxon>
        <taxon>Amoebozoa</taxon>
        <taxon>Evosea</taxon>
        <taxon>Archamoebae</taxon>
        <taxon>Mastigamoebida</taxon>
        <taxon>Entamoebidae</taxon>
        <taxon>Entamoeba</taxon>
    </lineage>
</organism>
<evidence type="ECO:0000256" key="1">
    <source>
        <dbReference type="ARBA" id="ARBA00001947"/>
    </source>
</evidence>
<dbReference type="GO" id="GO:0046872">
    <property type="term" value="F:metal ion binding"/>
    <property type="evidence" value="ECO:0007669"/>
    <property type="project" value="UniProtKB-KW"/>
</dbReference>
<keyword evidence="4" id="KW-0862">Zinc</keyword>
<name>A0A5K1VJB1_ENTHI</name>
<dbReference type="AlphaFoldDB" id="A0A5K1VJB1"/>
<dbReference type="InterPro" id="IPR051453">
    <property type="entry name" value="MBL_Glyoxalase_II"/>
</dbReference>
<feature type="domain" description="Metallo-beta-lactamase" evidence="5">
    <location>
        <begin position="16"/>
        <end position="196"/>
    </location>
</feature>
<evidence type="ECO:0000259" key="5">
    <source>
        <dbReference type="SMART" id="SM00849"/>
    </source>
</evidence>